<dbReference type="PANTHER" id="PTHR45786">
    <property type="entry name" value="DNA BINDING PROTEIN-LIKE"/>
    <property type="match status" value="1"/>
</dbReference>
<protein>
    <submittedName>
        <fullName evidence="2">Helitron helicase-like domain-containing protein</fullName>
    </submittedName>
</protein>
<keyword evidence="2" id="KW-0067">ATP-binding</keyword>
<comment type="caution">
    <text evidence="2">The sequence shown here is derived from an EMBL/GenBank/DDBJ whole genome shotgun (WGS) entry which is preliminary data.</text>
</comment>
<keyword evidence="2" id="KW-0547">Nucleotide-binding</keyword>
<keyword evidence="1" id="KW-1133">Transmembrane helix</keyword>
<keyword evidence="2" id="KW-0378">Hydrolase</keyword>
<accession>A0A699IVA0</accession>
<evidence type="ECO:0000313" key="2">
    <source>
        <dbReference type="EMBL" id="GEZ88770.1"/>
    </source>
</evidence>
<proteinExistence type="predicted"/>
<feature type="transmembrane region" description="Helical" evidence="1">
    <location>
        <begin position="246"/>
        <end position="266"/>
    </location>
</feature>
<keyword evidence="1" id="KW-0472">Membrane</keyword>
<organism evidence="2">
    <name type="scientific">Tanacetum cinerariifolium</name>
    <name type="common">Dalmatian daisy</name>
    <name type="synonym">Chrysanthemum cinerariifolium</name>
    <dbReference type="NCBI Taxonomy" id="118510"/>
    <lineage>
        <taxon>Eukaryota</taxon>
        <taxon>Viridiplantae</taxon>
        <taxon>Streptophyta</taxon>
        <taxon>Embryophyta</taxon>
        <taxon>Tracheophyta</taxon>
        <taxon>Spermatophyta</taxon>
        <taxon>Magnoliopsida</taxon>
        <taxon>eudicotyledons</taxon>
        <taxon>Gunneridae</taxon>
        <taxon>Pentapetalae</taxon>
        <taxon>asterids</taxon>
        <taxon>campanulids</taxon>
        <taxon>Asterales</taxon>
        <taxon>Asteraceae</taxon>
        <taxon>Asteroideae</taxon>
        <taxon>Anthemideae</taxon>
        <taxon>Anthemidinae</taxon>
        <taxon>Tanacetum</taxon>
    </lineage>
</organism>
<gene>
    <name evidence="2" type="ORF">Tci_560743</name>
</gene>
<keyword evidence="1" id="KW-0812">Transmembrane</keyword>
<dbReference type="GO" id="GO:0004386">
    <property type="term" value="F:helicase activity"/>
    <property type="evidence" value="ECO:0007669"/>
    <property type="project" value="UniProtKB-KW"/>
</dbReference>
<dbReference type="EMBL" id="BKCJ010337566">
    <property type="protein sequence ID" value="GEZ88770.1"/>
    <property type="molecule type" value="Genomic_DNA"/>
</dbReference>
<reference evidence="2" key="1">
    <citation type="journal article" date="2019" name="Sci. Rep.">
        <title>Draft genome of Tanacetum cinerariifolium, the natural source of mosquito coil.</title>
        <authorList>
            <person name="Yamashiro T."/>
            <person name="Shiraishi A."/>
            <person name="Satake H."/>
            <person name="Nakayama K."/>
        </authorList>
    </citation>
    <scope>NUCLEOTIDE SEQUENCE</scope>
</reference>
<dbReference type="AlphaFoldDB" id="A0A699IVA0"/>
<dbReference type="PANTHER" id="PTHR45786:SF74">
    <property type="entry name" value="ATP-DEPENDENT DNA HELICASE"/>
    <property type="match status" value="1"/>
</dbReference>
<keyword evidence="2" id="KW-0347">Helicase</keyword>
<name>A0A699IVA0_TANCI</name>
<evidence type="ECO:0000256" key="1">
    <source>
        <dbReference type="SAM" id="Phobius"/>
    </source>
</evidence>
<sequence length="416" mass="46566">MPKVVVMGNIEDMGFVDIRASSLGYIGEGSQPSVAFSDVQLGTMNTEGFCSITGMTGQKRGSDIRPFVIISLGMIVLYRKGSMIVRPFLIISMGIAVLRRKGSIRTIVQNQERSVDATFMCSNADENDSSSFKSLHMCADFDNSLSNHAGGSVPDVGNSPDVHISSENNHPYKSSTYLCSGRKRARGPVFRRTTFMWDLHILNEDNRPYKSFASLYSIRKRARGPVSRVRASYVVTLVLGKIVQSISILGSMCILASIVVPFLMLLRDCHFMKNIRAYNQMFSMTSLGARVDESINIAEGDPPRFLQLYIYDTENEVDNRMSHFGGDNSELRRYIVEGLIELLDNHNALVQLFRNAWEKLFNLRVLPFKVRLFNVVGARKYKLPTGDTLGEIVYEPGPGANMDFDIVIEQWIGPPQ</sequence>